<accession>A0A934WXN1</accession>
<dbReference type="AlphaFoldDB" id="A0A934WXN1"/>
<proteinExistence type="predicted"/>
<gene>
    <name evidence="2" type="ORF">JKA74_06970</name>
</gene>
<keyword evidence="3" id="KW-1185">Reference proteome</keyword>
<evidence type="ECO:0000313" key="3">
    <source>
        <dbReference type="Proteomes" id="UP000611723"/>
    </source>
</evidence>
<evidence type="ECO:0000313" key="2">
    <source>
        <dbReference type="EMBL" id="MBK6264772.1"/>
    </source>
</evidence>
<reference evidence="2" key="1">
    <citation type="submission" date="2021-01" db="EMBL/GenBank/DDBJ databases">
        <title>Marivirga aurantiaca sp. nov., isolated from intertidal surface sediments.</title>
        <authorList>
            <person name="Zhang M."/>
        </authorList>
    </citation>
    <scope>NUCLEOTIDE SEQUENCE</scope>
    <source>
        <strain evidence="2">S37H4</strain>
    </source>
</reference>
<sequence>MQSMAGTGAYAQGGVSITDRLDSLKDQTGFDYLSIVHCESCEGKEQNLILPEEANFVDIEGISHNVSFTNTINQSLELDKVESILNADNSIACFIYYFKSEDNQSVQLNASSSNYSGNINAPLLQMFDRYNQTKVIDCTDQLSGDWRNEICSNTESSFDIISLFDSNYFDQLLATLETCLENVEPELSEGDILNILSELSNESRQNQKVQFAYNNKVYELQNGQLTESENPLSSSDIESGNWSDSNYDMLFRFALNESDNIVIQSAGIRSNITLFDASKEVDLTTLSENLKLKGNQLLLNYDIKEVSTTPAEKQGSFDTEAFPGGGKIDVKTDVSFFKIVFEGSALMGELLKTGNIEEPTYLESPAELPVIRCPPVLTGGTEAALREVTDITGTVVMIYDVAVDEEARNQAYNGLVTIKGQMLDDPNSLWPLLGEALLEEATGNSLQDWGQATQDDIDLGKSKHTYAKGTFRITASIIFGGKFLARLPKIADDIISKLLLSKGRIKIKDVAELSAELQAKLDELLAKIKQLPENGKKFFEDFADATNEMLEAFLNNPNLVDSWKGIGDAAKRANPNLSDAGKILRKDIKSLEAFAKFDADLIGKIGQQRFDDFMTNLIKANPKCKTCGNSGSSLVGNLDDVLNDLHEVVTKRVNFSDADVAKGFDDFLKEAGEQASKAKGAALSLKKMARNWAQLTEGGWSLKGFEGNIPDIETGHRLDLLLKKTEGARELEKSIEMKNWGSARSISGSTYDQFKAYISSGKQFDYYSSDGLRDAMKGNFQNVFKDASKAQELWDANPSLFENLGFPDVDALTGAANAGQLVNHPLLNFVK</sequence>
<organism evidence="2 3">
    <name type="scientific">Marivirga aurantiaca</name>
    <dbReference type="NCBI Taxonomy" id="2802615"/>
    <lineage>
        <taxon>Bacteria</taxon>
        <taxon>Pseudomonadati</taxon>
        <taxon>Bacteroidota</taxon>
        <taxon>Cytophagia</taxon>
        <taxon>Cytophagales</taxon>
        <taxon>Marivirgaceae</taxon>
        <taxon>Marivirga</taxon>
    </lineage>
</organism>
<comment type="caution">
    <text evidence="2">The sequence shown here is derived from an EMBL/GenBank/DDBJ whole genome shotgun (WGS) entry which is preliminary data.</text>
</comment>
<feature type="coiled-coil region" evidence="1">
    <location>
        <begin position="507"/>
        <end position="534"/>
    </location>
</feature>
<keyword evidence="1" id="KW-0175">Coiled coil</keyword>
<evidence type="ECO:0000256" key="1">
    <source>
        <dbReference type="SAM" id="Coils"/>
    </source>
</evidence>
<dbReference type="EMBL" id="JAEQBW010000002">
    <property type="protein sequence ID" value="MBK6264772.1"/>
    <property type="molecule type" value="Genomic_DNA"/>
</dbReference>
<dbReference type="RefSeq" id="WP_201430440.1">
    <property type="nucleotide sequence ID" value="NZ_JAEQBW010000002.1"/>
</dbReference>
<name>A0A934WXN1_9BACT</name>
<dbReference type="Proteomes" id="UP000611723">
    <property type="component" value="Unassembled WGS sequence"/>
</dbReference>
<protein>
    <submittedName>
        <fullName evidence="2">Uncharacterized protein</fullName>
    </submittedName>
</protein>